<keyword evidence="4" id="KW-0547">Nucleotide-binding</keyword>
<evidence type="ECO:0000256" key="2">
    <source>
        <dbReference type="ARBA" id="ARBA00022679"/>
    </source>
</evidence>
<dbReference type="Proteomes" id="UP000295531">
    <property type="component" value="Unassembled WGS sequence"/>
</dbReference>
<dbReference type="CDD" id="cd02503">
    <property type="entry name" value="MobA"/>
    <property type="match status" value="1"/>
</dbReference>
<dbReference type="PANTHER" id="PTHR19136:SF81">
    <property type="entry name" value="MOLYBDENUM COFACTOR GUANYLYLTRANSFERASE"/>
    <property type="match status" value="1"/>
</dbReference>
<dbReference type="Gene3D" id="3.90.550.10">
    <property type="entry name" value="Spore Coat Polysaccharide Biosynthesis Protein SpsA, Chain A"/>
    <property type="match status" value="1"/>
</dbReference>
<evidence type="ECO:0000259" key="8">
    <source>
        <dbReference type="Pfam" id="PF12804"/>
    </source>
</evidence>
<organism evidence="9 10">
    <name type="scientific">Idiomarina aquatica</name>
    <dbReference type="NCBI Taxonomy" id="1327752"/>
    <lineage>
        <taxon>Bacteria</taxon>
        <taxon>Pseudomonadati</taxon>
        <taxon>Pseudomonadota</taxon>
        <taxon>Gammaproteobacteria</taxon>
        <taxon>Alteromonadales</taxon>
        <taxon>Idiomarinaceae</taxon>
        <taxon>Idiomarina</taxon>
    </lineage>
</organism>
<keyword evidence="9" id="KW-0548">Nucleotidyltransferase</keyword>
<feature type="domain" description="MobA-like NTP transferase" evidence="8">
    <location>
        <begin position="11"/>
        <end position="161"/>
    </location>
</feature>
<evidence type="ECO:0000256" key="6">
    <source>
        <dbReference type="ARBA" id="ARBA00023134"/>
    </source>
</evidence>
<dbReference type="RefSeq" id="WP_133539925.1">
    <property type="nucleotide sequence ID" value="NZ_SNXI01000010.1"/>
</dbReference>
<reference evidence="9 10" key="1">
    <citation type="submission" date="2019-03" db="EMBL/GenBank/DDBJ databases">
        <title>Freshwater and sediment microbial communities from various areas in North America, analyzing microbe dynamics in response to fracking.</title>
        <authorList>
            <person name="Lamendella R."/>
        </authorList>
    </citation>
    <scope>NUCLEOTIDE SEQUENCE [LARGE SCALE GENOMIC DNA]</scope>
    <source>
        <strain evidence="9 10">18_TX</strain>
    </source>
</reference>
<keyword evidence="6" id="KW-0342">GTP-binding</keyword>
<name>A0A4R6P353_9GAMM</name>
<evidence type="ECO:0000313" key="10">
    <source>
        <dbReference type="Proteomes" id="UP000295531"/>
    </source>
</evidence>
<accession>A0A4R6P353</accession>
<dbReference type="AlphaFoldDB" id="A0A4R6P353"/>
<dbReference type="GO" id="GO:0046872">
    <property type="term" value="F:metal ion binding"/>
    <property type="evidence" value="ECO:0007669"/>
    <property type="project" value="UniProtKB-KW"/>
</dbReference>
<protein>
    <submittedName>
        <fullName evidence="9">Molybdenum cofactor guanylyltransferase</fullName>
    </submittedName>
</protein>
<keyword evidence="5" id="KW-0460">Magnesium</keyword>
<dbReference type="GO" id="GO:0016779">
    <property type="term" value="F:nucleotidyltransferase activity"/>
    <property type="evidence" value="ECO:0007669"/>
    <property type="project" value="UniProtKB-KW"/>
</dbReference>
<gene>
    <name evidence="9" type="ORF">DEU29_11017</name>
</gene>
<evidence type="ECO:0000256" key="4">
    <source>
        <dbReference type="ARBA" id="ARBA00022741"/>
    </source>
</evidence>
<keyword evidence="1" id="KW-0963">Cytoplasm</keyword>
<keyword evidence="10" id="KW-1185">Reference proteome</keyword>
<dbReference type="GO" id="GO:1902758">
    <property type="term" value="P:bis(molybdopterin guanine dinucleotide)molybdenum biosynthetic process"/>
    <property type="evidence" value="ECO:0007669"/>
    <property type="project" value="TreeGrafter"/>
</dbReference>
<evidence type="ECO:0000256" key="3">
    <source>
        <dbReference type="ARBA" id="ARBA00022723"/>
    </source>
</evidence>
<dbReference type="EMBL" id="SNXI01000010">
    <property type="protein sequence ID" value="TDP32158.1"/>
    <property type="molecule type" value="Genomic_DNA"/>
</dbReference>
<evidence type="ECO:0000256" key="5">
    <source>
        <dbReference type="ARBA" id="ARBA00022842"/>
    </source>
</evidence>
<keyword evidence="7" id="KW-0501">Molybdenum cofactor biosynthesis</keyword>
<comment type="caution">
    <text evidence="9">The sequence shown here is derived from an EMBL/GenBank/DDBJ whole genome shotgun (WGS) entry which is preliminary data.</text>
</comment>
<evidence type="ECO:0000313" key="9">
    <source>
        <dbReference type="EMBL" id="TDP32158.1"/>
    </source>
</evidence>
<keyword evidence="2 9" id="KW-0808">Transferase</keyword>
<keyword evidence="3" id="KW-0479">Metal-binding</keyword>
<dbReference type="PANTHER" id="PTHR19136">
    <property type="entry name" value="MOLYBDENUM COFACTOR GUANYLYLTRANSFERASE"/>
    <property type="match status" value="1"/>
</dbReference>
<dbReference type="InterPro" id="IPR013482">
    <property type="entry name" value="Molybde_CF_guanTrfase"/>
</dbReference>
<dbReference type="GO" id="GO:0005525">
    <property type="term" value="F:GTP binding"/>
    <property type="evidence" value="ECO:0007669"/>
    <property type="project" value="UniProtKB-KW"/>
</dbReference>
<evidence type="ECO:0000256" key="1">
    <source>
        <dbReference type="ARBA" id="ARBA00022490"/>
    </source>
</evidence>
<evidence type="ECO:0000256" key="7">
    <source>
        <dbReference type="ARBA" id="ARBA00023150"/>
    </source>
</evidence>
<sequence length="194" mass="21254">MPSQVALEPAGIILAGGKSSRMGRDKALLKLKGETLLQRGQRLLSEAGCNPIVVSGQNVGGVSDIYQERGPLGGLHAGLQTLLYQHPISSKPLRVLVTPVDMPKLTVCALKRLLDVDSDNPVYYQHCALPCVLSLTPDLLRYIENCLVDHDGDRSIKRLLQSFDAKPIKTDKVEQLVNTNTPAQWHDALKEEQV</sequence>
<dbReference type="InterPro" id="IPR025877">
    <property type="entry name" value="MobA-like_NTP_Trfase"/>
</dbReference>
<dbReference type="Pfam" id="PF12804">
    <property type="entry name" value="NTP_transf_3"/>
    <property type="match status" value="1"/>
</dbReference>
<proteinExistence type="predicted"/>
<dbReference type="InterPro" id="IPR029044">
    <property type="entry name" value="Nucleotide-diphossugar_trans"/>
</dbReference>
<dbReference type="OrthoDB" id="9788394at2"/>
<dbReference type="SUPFAM" id="SSF53448">
    <property type="entry name" value="Nucleotide-diphospho-sugar transferases"/>
    <property type="match status" value="1"/>
</dbReference>